<name>A0A940PFZ0_9ENTE</name>
<reference evidence="2" key="1">
    <citation type="submission" date="2020-12" db="EMBL/GenBank/DDBJ databases">
        <title>Vagococcus allomyrinae sp. nov. and Enterococcus lavae sp. nov., isolated from the larvae of Allomyrina dichotoma.</title>
        <authorList>
            <person name="Lee S.D."/>
        </authorList>
    </citation>
    <scope>NUCLEOTIDE SEQUENCE</scope>
    <source>
        <strain evidence="2">BWB3-3</strain>
    </source>
</reference>
<evidence type="ECO:0000259" key="1">
    <source>
        <dbReference type="Pfam" id="PF01636"/>
    </source>
</evidence>
<accession>A0A940PFZ0</accession>
<organism evidence="2 3">
    <name type="scientific">Vagococcus allomyrinae</name>
    <dbReference type="NCBI Taxonomy" id="2794353"/>
    <lineage>
        <taxon>Bacteria</taxon>
        <taxon>Bacillati</taxon>
        <taxon>Bacillota</taxon>
        <taxon>Bacilli</taxon>
        <taxon>Lactobacillales</taxon>
        <taxon>Enterococcaceae</taxon>
        <taxon>Vagococcus</taxon>
    </lineage>
</organism>
<dbReference type="InterPro" id="IPR002575">
    <property type="entry name" value="Aminoglycoside_PTrfase"/>
</dbReference>
<dbReference type="AlphaFoldDB" id="A0A940PFZ0"/>
<evidence type="ECO:0000313" key="3">
    <source>
        <dbReference type="Proteomes" id="UP000674938"/>
    </source>
</evidence>
<feature type="domain" description="Aminoglycoside phosphotransferase" evidence="1">
    <location>
        <begin position="68"/>
        <end position="183"/>
    </location>
</feature>
<evidence type="ECO:0000313" key="2">
    <source>
        <dbReference type="EMBL" id="MBP1042846.1"/>
    </source>
</evidence>
<keyword evidence="3" id="KW-1185">Reference proteome</keyword>
<sequence>MTIKRQLIGTGKMAKIYVDEGFAFKVFPDGYPSEWLVHEVNVQNEVRTRTNILIPEAELLTQQREIKMTYLQGGTLADRMRKEKYKGALEDLVELQLSIYQYEDLDLPQSHETFEYQIRESQLDKCLKEKGLGILQQIDKKHLLCHYDFHFLNILYDEPNYYVIDWGQAKLGNPILDIARTYVVLKQYAQRLANKYLQLIVSKGAFKLEEVQGAIPLMAILRLLDADASDFQAQLLAMAQT</sequence>
<dbReference type="Gene3D" id="3.90.1200.10">
    <property type="match status" value="1"/>
</dbReference>
<dbReference type="InterPro" id="IPR011009">
    <property type="entry name" value="Kinase-like_dom_sf"/>
</dbReference>
<gene>
    <name evidence="2" type="ORF">I6N95_17655</name>
</gene>
<protein>
    <submittedName>
        <fullName evidence="2">Phosphotransferase</fullName>
    </submittedName>
</protein>
<dbReference type="Pfam" id="PF01636">
    <property type="entry name" value="APH"/>
    <property type="match status" value="1"/>
</dbReference>
<proteinExistence type="predicted"/>
<dbReference type="Proteomes" id="UP000674938">
    <property type="component" value="Unassembled WGS sequence"/>
</dbReference>
<comment type="caution">
    <text evidence="2">The sequence shown here is derived from an EMBL/GenBank/DDBJ whole genome shotgun (WGS) entry which is preliminary data.</text>
</comment>
<dbReference type="RefSeq" id="WP_209530451.1">
    <property type="nucleotide sequence ID" value="NZ_JAEEGA010000012.1"/>
</dbReference>
<dbReference type="EMBL" id="JAEEGA010000012">
    <property type="protein sequence ID" value="MBP1042846.1"/>
    <property type="molecule type" value="Genomic_DNA"/>
</dbReference>
<dbReference type="SUPFAM" id="SSF56112">
    <property type="entry name" value="Protein kinase-like (PK-like)"/>
    <property type="match status" value="1"/>
</dbReference>